<keyword evidence="2" id="KW-1185">Reference proteome</keyword>
<sequence>MFEQIQLGEKPKFDSNVYAAYDRALAYDELIAEAWDGRNLADADAKHDSHHTLNEYHAAYKNQNGEYYIYSFTHIGYVPAIAVTAEKLERAHAAEPESIHVEHCGWHDSDNPQAKAMEWWNSHVIAKLASRVVPQPT</sequence>
<accession>A0A9X5I5D6</accession>
<dbReference type="Proteomes" id="UP000031532">
    <property type="component" value="Unassembled WGS sequence"/>
</dbReference>
<comment type="caution">
    <text evidence="1">The sequence shown here is derived from an EMBL/GenBank/DDBJ whole genome shotgun (WGS) entry which is preliminary data.</text>
</comment>
<dbReference type="AlphaFoldDB" id="A0A9X5I5D6"/>
<evidence type="ECO:0000313" key="1">
    <source>
        <dbReference type="EMBL" id="NHC35357.1"/>
    </source>
</evidence>
<dbReference type="EMBL" id="JTJC03000003">
    <property type="protein sequence ID" value="NHC35357.1"/>
    <property type="molecule type" value="Genomic_DNA"/>
</dbReference>
<dbReference type="OrthoDB" id="9860731at2"/>
<name>A0A9X5I5D6_9CYAN</name>
<proteinExistence type="predicted"/>
<organism evidence="1 2">
    <name type="scientific">Scytonema millei VB511283</name>
    <dbReference type="NCBI Taxonomy" id="1245923"/>
    <lineage>
        <taxon>Bacteria</taxon>
        <taxon>Bacillati</taxon>
        <taxon>Cyanobacteriota</taxon>
        <taxon>Cyanophyceae</taxon>
        <taxon>Nostocales</taxon>
        <taxon>Scytonemataceae</taxon>
        <taxon>Scytonema</taxon>
    </lineage>
</organism>
<evidence type="ECO:0000313" key="2">
    <source>
        <dbReference type="Proteomes" id="UP000031532"/>
    </source>
</evidence>
<protein>
    <submittedName>
        <fullName evidence="1">Uncharacterized protein</fullName>
    </submittedName>
</protein>
<reference evidence="1 2" key="1">
    <citation type="journal article" date="2015" name="Genome Announc.">
        <title>Draft Genome Sequence of the Terrestrial Cyanobacterium Scytonema millei VB511283, Isolated from Eastern India.</title>
        <authorList>
            <person name="Sen D."/>
            <person name="Chandrababunaidu M.M."/>
            <person name="Singh D."/>
            <person name="Sanghi N."/>
            <person name="Ghorai A."/>
            <person name="Mishra G.P."/>
            <person name="Madduluri M."/>
            <person name="Adhikary S.P."/>
            <person name="Tripathy S."/>
        </authorList>
    </citation>
    <scope>NUCLEOTIDE SEQUENCE [LARGE SCALE GENOMIC DNA]</scope>
    <source>
        <strain evidence="1 2">VB511283</strain>
    </source>
</reference>
<gene>
    <name evidence="1" type="ORF">QH73_0011920</name>
</gene>
<dbReference type="RefSeq" id="WP_039714172.1">
    <property type="nucleotide sequence ID" value="NZ_JTJC03000003.1"/>
</dbReference>